<feature type="domain" description="Transposase IS4-like" evidence="1">
    <location>
        <begin position="174"/>
        <end position="461"/>
    </location>
</feature>
<evidence type="ECO:0000313" key="3">
    <source>
        <dbReference type="Proteomes" id="UP000234462"/>
    </source>
</evidence>
<dbReference type="RefSeq" id="WP_101590200.1">
    <property type="nucleotide sequence ID" value="NZ_FXZM01000043.1"/>
</dbReference>
<keyword evidence="3" id="KW-1185">Reference proteome</keyword>
<dbReference type="GO" id="GO:0003677">
    <property type="term" value="F:DNA binding"/>
    <property type="evidence" value="ECO:0007669"/>
    <property type="project" value="InterPro"/>
</dbReference>
<sequence>MAPFLRKVKTASGATAVQIADKSDGAYRILEHLGSAHTDAELAALMSVGQEKLHPDQGVLPLDTGPPAATGERVAKSSRAGLLVDALTSVYRRLGFADALQDEAFFQLVLARLVEATSTSDSVRVLEELGVDAYHRNTLTNALARAHEHHYRSRIASLCFTHSVATTGVSLCLYDVTTLYFEAEHEDELRRVGYSKERRVDPQIVVGLLVDRSGFPLEIACYEGNKAETHTILPVIQQFQARHGISDMVIVGDAGMLSVENLKAIDAAGLRFIVGSRLTKAPIDLATHFRWNGDYAEDGHTVDTLTPRGVKKLDPQRTDRRAEPVWTPAEYPDAWRAVWQYRRKRALRDEQTLNLQRNRALEVIEGVKSQKNARFVKTTGAKKTFDEARYDQAMKMSGWKGYVSNIEADIMPALEVVGSYHELWHVEQSFRMSKTDLRARPIFHRKRDSIEAHLTMVFAALAVTRFMQQTTGASLKKIVTTLRPLREFIGVLGGHEIAFPPAVPADAANLIAELEQATRADPSW</sequence>
<dbReference type="SUPFAM" id="SSF53098">
    <property type="entry name" value="Ribonuclease H-like"/>
    <property type="match status" value="1"/>
</dbReference>
<dbReference type="NCBIfam" id="NF033559">
    <property type="entry name" value="transpos_IS1634"/>
    <property type="match status" value="1"/>
</dbReference>
<evidence type="ECO:0000313" key="2">
    <source>
        <dbReference type="EMBL" id="SMY13324.1"/>
    </source>
</evidence>
<organism evidence="2 3">
    <name type="scientific">Brevibacterium jeotgali</name>
    <dbReference type="NCBI Taxonomy" id="1262550"/>
    <lineage>
        <taxon>Bacteria</taxon>
        <taxon>Bacillati</taxon>
        <taxon>Actinomycetota</taxon>
        <taxon>Actinomycetes</taxon>
        <taxon>Micrococcales</taxon>
        <taxon>Brevibacteriaceae</taxon>
        <taxon>Brevibacterium</taxon>
    </lineage>
</organism>
<protein>
    <submittedName>
        <fullName evidence="2">Transposase DDE domain-containing protein</fullName>
    </submittedName>
</protein>
<dbReference type="InterPro" id="IPR047654">
    <property type="entry name" value="IS1634_transpos"/>
</dbReference>
<dbReference type="InterPro" id="IPR002559">
    <property type="entry name" value="Transposase_11"/>
</dbReference>
<dbReference type="Pfam" id="PF01609">
    <property type="entry name" value="DDE_Tnp_1"/>
    <property type="match status" value="1"/>
</dbReference>
<dbReference type="InterPro" id="IPR012337">
    <property type="entry name" value="RNaseH-like_sf"/>
</dbReference>
<dbReference type="OrthoDB" id="3722616at2"/>
<name>A0A2H1L8V4_9MICO</name>
<dbReference type="GO" id="GO:0004803">
    <property type="term" value="F:transposase activity"/>
    <property type="evidence" value="ECO:0007669"/>
    <property type="project" value="InterPro"/>
</dbReference>
<dbReference type="EMBL" id="FXZM01000043">
    <property type="protein sequence ID" value="SMY13324.1"/>
    <property type="molecule type" value="Genomic_DNA"/>
</dbReference>
<dbReference type="PANTHER" id="PTHR34614">
    <property type="match status" value="1"/>
</dbReference>
<accession>A0A2H1L8V4</accession>
<dbReference type="Proteomes" id="UP000234462">
    <property type="component" value="Unassembled WGS sequence"/>
</dbReference>
<gene>
    <name evidence="2" type="ORF">BJEO58_02941</name>
</gene>
<dbReference type="PANTHER" id="PTHR34614:SF2">
    <property type="entry name" value="TRANSPOSASE IS4-LIKE DOMAIN-CONTAINING PROTEIN"/>
    <property type="match status" value="1"/>
</dbReference>
<dbReference type="AlphaFoldDB" id="A0A2H1L8V4"/>
<proteinExistence type="predicted"/>
<evidence type="ECO:0000259" key="1">
    <source>
        <dbReference type="Pfam" id="PF01609"/>
    </source>
</evidence>
<reference evidence="3" key="1">
    <citation type="submission" date="2017-03" db="EMBL/GenBank/DDBJ databases">
        <authorList>
            <person name="Monnet C."/>
        </authorList>
    </citation>
    <scope>NUCLEOTIDE SEQUENCE [LARGE SCALE GENOMIC DNA]</scope>
    <source>
        <strain evidence="3">SJ5-8</strain>
    </source>
</reference>
<dbReference type="GO" id="GO:0006313">
    <property type="term" value="P:DNA transposition"/>
    <property type="evidence" value="ECO:0007669"/>
    <property type="project" value="InterPro"/>
</dbReference>